<dbReference type="Proteomes" id="UP000689129">
    <property type="component" value="Unassembled WGS sequence"/>
</dbReference>
<dbReference type="Proteomes" id="UP000044602">
    <property type="component" value="Unassembled WGS sequence"/>
</dbReference>
<proteinExistence type="predicted"/>
<evidence type="ECO:0000313" key="3">
    <source>
        <dbReference type="EMBL" id="CRK35437.1"/>
    </source>
</evidence>
<evidence type="ECO:0000256" key="1">
    <source>
        <dbReference type="SAM" id="SignalP"/>
    </source>
</evidence>
<evidence type="ECO:0000313" key="6">
    <source>
        <dbReference type="Proteomes" id="UP000045706"/>
    </source>
</evidence>
<sequence length="198" mass="21900">MHFTTVLSTLGLMASIALAAPKAPILAARDEDVDFTVYKDDAGNVESFVNATALGVDIFEPIPDDGVVLKDRIVAEPGTKAWAWIRAQIDINWDEVTEEQLQKRQGWANIGIGMWAQDNCQGQASYFDNVQYNVNHYGTINHYSFGIRYRGLRNGEQLDVSRLNGGDWCGTYVATIARNSGTGCGHVGPINCFRLWLN</sequence>
<feature type="chain" id="PRO_5007404885" evidence="1">
    <location>
        <begin position="20"/>
        <end position="198"/>
    </location>
</feature>
<dbReference type="Proteomes" id="UP000045706">
    <property type="component" value="Unassembled WGS sequence"/>
</dbReference>
<evidence type="ECO:0000313" key="4">
    <source>
        <dbReference type="EMBL" id="KAG7129892.1"/>
    </source>
</evidence>
<evidence type="ECO:0000313" key="5">
    <source>
        <dbReference type="Proteomes" id="UP000044602"/>
    </source>
</evidence>
<organism evidence="2 6">
    <name type="scientific">Verticillium longisporum</name>
    <name type="common">Verticillium dahliae var. longisporum</name>
    <dbReference type="NCBI Taxonomy" id="100787"/>
    <lineage>
        <taxon>Eukaryota</taxon>
        <taxon>Fungi</taxon>
        <taxon>Dikarya</taxon>
        <taxon>Ascomycota</taxon>
        <taxon>Pezizomycotina</taxon>
        <taxon>Sordariomycetes</taxon>
        <taxon>Hypocreomycetidae</taxon>
        <taxon>Glomerellales</taxon>
        <taxon>Plectosphaerellaceae</taxon>
        <taxon>Verticillium</taxon>
    </lineage>
</organism>
<gene>
    <name evidence="3" type="ORF">BN1708_006741</name>
    <name evidence="2" type="ORF">BN1723_009261</name>
    <name evidence="4" type="ORF">HYQ45_011090</name>
</gene>
<keyword evidence="1" id="KW-0732">Signal</keyword>
<dbReference type="EMBL" id="CVQH01023527">
    <property type="protein sequence ID" value="CRK35437.1"/>
    <property type="molecule type" value="Genomic_DNA"/>
</dbReference>
<protein>
    <submittedName>
        <fullName evidence="2">Uncharacterized protein</fullName>
    </submittedName>
</protein>
<evidence type="ECO:0000313" key="2">
    <source>
        <dbReference type="EMBL" id="CRK11126.1"/>
    </source>
</evidence>
<reference evidence="5 6" key="1">
    <citation type="submission" date="2015-05" db="EMBL/GenBank/DDBJ databases">
        <authorList>
            <person name="Fogelqvist Johan"/>
        </authorList>
    </citation>
    <scope>NUCLEOTIDE SEQUENCE [LARGE SCALE GENOMIC DNA]</scope>
    <source>
        <strain evidence="3">VL1</strain>
        <strain evidence="2">VL2</strain>
    </source>
</reference>
<dbReference type="OrthoDB" id="4790198at2759"/>
<dbReference type="STRING" id="100787.A0A0G4KN56"/>
<feature type="signal peptide" evidence="1">
    <location>
        <begin position="1"/>
        <end position="19"/>
    </location>
</feature>
<dbReference type="AlphaFoldDB" id="A0A0G4KN56"/>
<dbReference type="EMBL" id="JAEMWZ010000239">
    <property type="protein sequence ID" value="KAG7129892.1"/>
    <property type="molecule type" value="Genomic_DNA"/>
</dbReference>
<dbReference type="EMBL" id="CVQI01002002">
    <property type="protein sequence ID" value="CRK11126.1"/>
    <property type="molecule type" value="Genomic_DNA"/>
</dbReference>
<name>A0A0G4KN56_VERLO</name>
<accession>A0A0G4KN56</accession>
<keyword evidence="5" id="KW-1185">Reference proteome</keyword>
<reference evidence="4" key="2">
    <citation type="journal article" date="2021" name="Mol. Plant Pathol.">
        <title>A 20-kb lineage-specific genomic region tames virulence in pathogenic amphidiploid Verticillium longisporum.</title>
        <authorList>
            <person name="Harting R."/>
            <person name="Starke J."/>
            <person name="Kusch H."/>
            <person name="Poggeler S."/>
            <person name="Maurus I."/>
            <person name="Schluter R."/>
            <person name="Landesfeind M."/>
            <person name="Bulla I."/>
            <person name="Nowrousian M."/>
            <person name="de Jonge R."/>
            <person name="Stahlhut G."/>
            <person name="Hoff K.J."/>
            <person name="Asshauer K.P."/>
            <person name="Thurmer A."/>
            <person name="Stanke M."/>
            <person name="Daniel R."/>
            <person name="Morgenstern B."/>
            <person name="Thomma B.P.H.J."/>
            <person name="Kronstad J.W."/>
            <person name="Braus-Stromeyer S.A."/>
            <person name="Braus G.H."/>
        </authorList>
    </citation>
    <scope>NUCLEOTIDE SEQUENCE</scope>
    <source>
        <strain evidence="4">Vl32</strain>
    </source>
</reference>